<organism evidence="1">
    <name type="scientific">viral metagenome</name>
    <dbReference type="NCBI Taxonomy" id="1070528"/>
    <lineage>
        <taxon>unclassified sequences</taxon>
        <taxon>metagenomes</taxon>
        <taxon>organismal metagenomes</taxon>
    </lineage>
</organism>
<dbReference type="AlphaFoldDB" id="A0A6C0F766"/>
<protein>
    <recommendedName>
        <fullName evidence="2">Cupin-like domain-containing protein</fullName>
    </recommendedName>
</protein>
<proteinExistence type="predicted"/>
<name>A0A6C0F766_9ZZZZ</name>
<evidence type="ECO:0000313" key="1">
    <source>
        <dbReference type="EMBL" id="QHT36701.1"/>
    </source>
</evidence>
<dbReference type="SUPFAM" id="SSF51197">
    <property type="entry name" value="Clavaminate synthase-like"/>
    <property type="match status" value="1"/>
</dbReference>
<reference evidence="1" key="1">
    <citation type="journal article" date="2020" name="Nature">
        <title>Giant virus diversity and host interactions through global metagenomics.</title>
        <authorList>
            <person name="Schulz F."/>
            <person name="Roux S."/>
            <person name="Paez-Espino D."/>
            <person name="Jungbluth S."/>
            <person name="Walsh D.A."/>
            <person name="Denef V.J."/>
            <person name="McMahon K.D."/>
            <person name="Konstantinidis K.T."/>
            <person name="Eloe-Fadrosh E.A."/>
            <person name="Kyrpides N.C."/>
            <person name="Woyke T."/>
        </authorList>
    </citation>
    <scope>NUCLEOTIDE SEQUENCE</scope>
    <source>
        <strain evidence="1">GVMAG-S-ERX555967-130</strain>
    </source>
</reference>
<dbReference type="EMBL" id="MN738786">
    <property type="protein sequence ID" value="QHT36701.1"/>
    <property type="molecule type" value="Genomic_DNA"/>
</dbReference>
<evidence type="ECO:0008006" key="2">
    <source>
        <dbReference type="Google" id="ProtNLM"/>
    </source>
</evidence>
<sequence>MIWIIFILYILYSLRCIWEQRKYNLHATIQKLPTLNKAELHNQLIEKQPIVIQNVECSKQLSHDILVHENPGYIVIDQGKHVLLSTLTDPKVDKVNVYRNQKLCKDSGLHSCLEPVIQAFSEKMSWYTKCDLSAWKGPTVTTLSQSVHNNTLLYQIQGTSKVYLVNPKHAEELQTTSIKKLSHKITLEPNQLLWIPPQWFYSQESSEPLLQACITSDTYFTWWYNAWR</sequence>
<accession>A0A6C0F766</accession>